<evidence type="ECO:0000313" key="6">
    <source>
        <dbReference type="Proteomes" id="UP000005439"/>
    </source>
</evidence>
<accession>G8TUC8</accession>
<organism evidence="5 6">
    <name type="scientific">Sulfobacillus acidophilus (strain ATCC 700253 / DSM 10332 / NAL)</name>
    <dbReference type="NCBI Taxonomy" id="679936"/>
    <lineage>
        <taxon>Bacteria</taxon>
        <taxon>Bacillati</taxon>
        <taxon>Bacillota</taxon>
        <taxon>Clostridia</taxon>
        <taxon>Eubacteriales</taxon>
        <taxon>Clostridiales Family XVII. Incertae Sedis</taxon>
        <taxon>Sulfobacillus</taxon>
    </lineage>
</organism>
<dbReference type="InterPro" id="IPR005122">
    <property type="entry name" value="Uracil-DNA_glycosylase-like"/>
</dbReference>
<keyword evidence="3" id="KW-0234">DNA repair</keyword>
<dbReference type="AlphaFoldDB" id="G8TUC8"/>
<dbReference type="Gene3D" id="3.40.470.10">
    <property type="entry name" value="Uracil-DNA glycosylase-like domain"/>
    <property type="match status" value="1"/>
</dbReference>
<dbReference type="GO" id="GO:0008263">
    <property type="term" value="F:pyrimidine-specific mismatch base pair DNA N-glycosylase activity"/>
    <property type="evidence" value="ECO:0007669"/>
    <property type="project" value="TreeGrafter"/>
</dbReference>
<sequence>MIEDVVMTGLDILFVGYNPSLASAARGHHFAGPGNLFWALLADAGLTSHRLSPEQDRDLLLWKLGIINLVDRPTATAAELQGPEIEAGSRRLKTRLTQLKPRIACFLGKDIFRAVAGRRPSERIDWGLQEPSWIPSVMLYVAPNPSRRSTIPYGLRLRYFRELKNLLQWSMPS</sequence>
<evidence type="ECO:0000256" key="1">
    <source>
        <dbReference type="ARBA" id="ARBA00022763"/>
    </source>
</evidence>
<dbReference type="InterPro" id="IPR036895">
    <property type="entry name" value="Uracil-DNA_glycosylase-like_sf"/>
</dbReference>
<keyword evidence="6" id="KW-1185">Reference proteome</keyword>
<proteinExistence type="predicted"/>
<evidence type="ECO:0000256" key="2">
    <source>
        <dbReference type="ARBA" id="ARBA00022801"/>
    </source>
</evidence>
<dbReference type="EMBL" id="CP003179">
    <property type="protein sequence ID" value="AEW06890.1"/>
    <property type="molecule type" value="Genomic_DNA"/>
</dbReference>
<evidence type="ECO:0000256" key="3">
    <source>
        <dbReference type="ARBA" id="ARBA00023204"/>
    </source>
</evidence>
<evidence type="ECO:0000313" key="5">
    <source>
        <dbReference type="EMBL" id="AEW06890.1"/>
    </source>
</evidence>
<protein>
    <submittedName>
        <fullName evidence="5">G/U mismatch-specific uracil-DNA glycosylase</fullName>
        <ecNumber evidence="5">3.2.2.-</ecNumber>
    </submittedName>
</protein>
<dbReference type="KEGG" id="sap:Sulac_3452"/>
<evidence type="ECO:0000259" key="4">
    <source>
        <dbReference type="Pfam" id="PF03167"/>
    </source>
</evidence>
<keyword evidence="1" id="KW-0227">DNA damage</keyword>
<keyword evidence="2 5" id="KW-0378">Hydrolase</keyword>
<dbReference type="Proteomes" id="UP000005439">
    <property type="component" value="Chromosome"/>
</dbReference>
<dbReference type="EC" id="3.2.2.-" evidence="5"/>
<dbReference type="GO" id="GO:0006285">
    <property type="term" value="P:base-excision repair, AP site formation"/>
    <property type="evidence" value="ECO:0007669"/>
    <property type="project" value="InterPro"/>
</dbReference>
<dbReference type="STRING" id="679936.Sulac_3452"/>
<feature type="domain" description="Uracil-DNA glycosylase-like" evidence="4">
    <location>
        <begin position="9"/>
        <end position="167"/>
    </location>
</feature>
<name>G8TUC8_SULAD</name>
<dbReference type="PANTHER" id="PTHR12159:SF9">
    <property type="entry name" value="G_T MISMATCH-SPECIFIC THYMINE DNA GLYCOSYLASE"/>
    <property type="match status" value="1"/>
</dbReference>
<dbReference type="GO" id="GO:0004844">
    <property type="term" value="F:uracil DNA N-glycosylase activity"/>
    <property type="evidence" value="ECO:0007669"/>
    <property type="project" value="TreeGrafter"/>
</dbReference>
<gene>
    <name evidence="5" type="ordered locus">Sulac_3452</name>
</gene>
<reference evidence="5 6" key="2">
    <citation type="journal article" date="2012" name="Stand. Genomic Sci.">
        <title>Complete genome sequence of the moderately thermophilic mineral-sulfide-oxidizing firmicute Sulfobacillus acidophilus type strain (NAL(T)).</title>
        <authorList>
            <person name="Anderson I."/>
            <person name="Chertkov O."/>
            <person name="Chen A."/>
            <person name="Saunders E."/>
            <person name="Lapidus A."/>
            <person name="Nolan M."/>
            <person name="Lucas S."/>
            <person name="Hammon N."/>
            <person name="Deshpande S."/>
            <person name="Cheng J.F."/>
            <person name="Han C."/>
            <person name="Tapia R."/>
            <person name="Goodwin L.A."/>
            <person name="Pitluck S."/>
            <person name="Liolios K."/>
            <person name="Pagani I."/>
            <person name="Ivanova N."/>
            <person name="Mikhailova N."/>
            <person name="Pati A."/>
            <person name="Palaniappan K."/>
            <person name="Land M."/>
            <person name="Pan C."/>
            <person name="Rohde M."/>
            <person name="Pukall R."/>
            <person name="Goker M."/>
            <person name="Detter J.C."/>
            <person name="Woyke T."/>
            <person name="Bristow J."/>
            <person name="Eisen J.A."/>
            <person name="Markowitz V."/>
            <person name="Hugenholtz P."/>
            <person name="Kyrpides N.C."/>
            <person name="Klenk H.P."/>
            <person name="Mavromatis K."/>
        </authorList>
    </citation>
    <scope>NUCLEOTIDE SEQUENCE [LARGE SCALE GENOMIC DNA]</scope>
    <source>
        <strain evidence="6">ATCC 700253 / DSM 10332 / NAL</strain>
    </source>
</reference>
<dbReference type="CDD" id="cd10028">
    <property type="entry name" value="UDG-F2_TDG_MUG"/>
    <property type="match status" value="1"/>
</dbReference>
<dbReference type="PATRIC" id="fig|679936.5.peg.3574"/>
<dbReference type="SUPFAM" id="SSF52141">
    <property type="entry name" value="Uracil-DNA glycosylase-like"/>
    <property type="match status" value="1"/>
</dbReference>
<dbReference type="Pfam" id="PF03167">
    <property type="entry name" value="UDG"/>
    <property type="match status" value="1"/>
</dbReference>
<dbReference type="InterPro" id="IPR015637">
    <property type="entry name" value="MUG/TDG"/>
</dbReference>
<dbReference type="HOGENOM" id="CLU_042829_3_2_9"/>
<dbReference type="PANTHER" id="PTHR12159">
    <property type="entry name" value="G/T AND G/U MISMATCH-SPECIFIC DNA GLYCOSYLASE"/>
    <property type="match status" value="1"/>
</dbReference>
<keyword evidence="5" id="KW-0326">Glycosidase</keyword>
<reference evidence="6" key="1">
    <citation type="submission" date="2011-12" db="EMBL/GenBank/DDBJ databases">
        <title>The complete genome of chromosome of Sulfobacillus acidophilus DSM 10332.</title>
        <authorList>
            <person name="Lucas S."/>
            <person name="Han J."/>
            <person name="Lapidus A."/>
            <person name="Bruce D."/>
            <person name="Goodwin L."/>
            <person name="Pitluck S."/>
            <person name="Peters L."/>
            <person name="Kyrpides N."/>
            <person name="Mavromatis K."/>
            <person name="Ivanova N."/>
            <person name="Mikhailova N."/>
            <person name="Chertkov O."/>
            <person name="Saunders E."/>
            <person name="Detter J.C."/>
            <person name="Tapia R."/>
            <person name="Han C."/>
            <person name="Land M."/>
            <person name="Hauser L."/>
            <person name="Markowitz V."/>
            <person name="Cheng J.-F."/>
            <person name="Hugenholtz P."/>
            <person name="Woyke T."/>
            <person name="Wu D."/>
            <person name="Pukall R."/>
            <person name="Gehrich-Schroeter G."/>
            <person name="Schneider S."/>
            <person name="Klenk H.-P."/>
            <person name="Eisen J.A."/>
        </authorList>
    </citation>
    <scope>NUCLEOTIDE SEQUENCE [LARGE SCALE GENOMIC DNA]</scope>
    <source>
        <strain evidence="6">ATCC 700253 / DSM 10332 / NAL</strain>
    </source>
</reference>